<feature type="domain" description="DUF7137" evidence="3">
    <location>
        <begin position="165"/>
        <end position="297"/>
    </location>
</feature>
<dbReference type="PANTHER" id="PTHR42028">
    <property type="entry name" value="CHROMOSOME 1, WHOLE GENOME SHOTGUN SEQUENCE"/>
    <property type="match status" value="1"/>
</dbReference>
<evidence type="ECO:0000313" key="4">
    <source>
        <dbReference type="EMBL" id="CRK13733.1"/>
    </source>
</evidence>
<feature type="chain" id="PRO_5002566132" description="DUF7137 domain-containing protein" evidence="2">
    <location>
        <begin position="21"/>
        <end position="333"/>
    </location>
</feature>
<dbReference type="PANTHER" id="PTHR42028:SF1">
    <property type="entry name" value="YALI0E30657P"/>
    <property type="match status" value="1"/>
</dbReference>
<dbReference type="InterPro" id="IPR055561">
    <property type="entry name" value="DUF7137"/>
</dbReference>
<proteinExistence type="predicted"/>
<protein>
    <recommendedName>
        <fullName evidence="3">DUF7137 domain-containing protein</fullName>
    </recommendedName>
</protein>
<organism evidence="4 5">
    <name type="scientific">Verticillium longisporum</name>
    <name type="common">Verticillium dahliae var. longisporum</name>
    <dbReference type="NCBI Taxonomy" id="100787"/>
    <lineage>
        <taxon>Eukaryota</taxon>
        <taxon>Fungi</taxon>
        <taxon>Dikarya</taxon>
        <taxon>Ascomycota</taxon>
        <taxon>Pezizomycotina</taxon>
        <taxon>Sordariomycetes</taxon>
        <taxon>Hypocreomycetidae</taxon>
        <taxon>Glomerellales</taxon>
        <taxon>Plectosphaerellaceae</taxon>
        <taxon>Verticillium</taxon>
    </lineage>
</organism>
<evidence type="ECO:0000256" key="1">
    <source>
        <dbReference type="SAM" id="MobiDB-lite"/>
    </source>
</evidence>
<evidence type="ECO:0000313" key="5">
    <source>
        <dbReference type="Proteomes" id="UP000045706"/>
    </source>
</evidence>
<dbReference type="Proteomes" id="UP000045706">
    <property type="component" value="Unassembled WGS sequence"/>
</dbReference>
<reference evidence="5" key="1">
    <citation type="submission" date="2015-05" db="EMBL/GenBank/DDBJ databases">
        <authorList>
            <person name="Fogelqvist Johan"/>
        </authorList>
    </citation>
    <scope>NUCLEOTIDE SEQUENCE [LARGE SCALE GENOMIC DNA]</scope>
</reference>
<feature type="signal peptide" evidence="2">
    <location>
        <begin position="1"/>
        <end position="20"/>
    </location>
</feature>
<gene>
    <name evidence="4" type="ORF">BN1723_001993</name>
</gene>
<accession>A0A0G4KVA9</accession>
<name>A0A0G4KVA9_VERLO</name>
<dbReference type="EMBL" id="CVQI01004446">
    <property type="protein sequence ID" value="CRK13733.1"/>
    <property type="molecule type" value="Genomic_DNA"/>
</dbReference>
<keyword evidence="2" id="KW-0732">Signal</keyword>
<feature type="domain" description="DUF7137" evidence="3">
    <location>
        <begin position="112"/>
        <end position="161"/>
    </location>
</feature>
<dbReference type="Pfam" id="PF23585">
    <property type="entry name" value="DUF7137"/>
    <property type="match status" value="2"/>
</dbReference>
<feature type="region of interest" description="Disordered" evidence="1">
    <location>
        <begin position="42"/>
        <end position="106"/>
    </location>
</feature>
<evidence type="ECO:0000259" key="3">
    <source>
        <dbReference type="Pfam" id="PF23585"/>
    </source>
</evidence>
<feature type="compositionally biased region" description="Low complexity" evidence="1">
    <location>
        <begin position="95"/>
        <end position="106"/>
    </location>
</feature>
<sequence>MKAAKSLAVCLAALTPLASAWPQWLPEIDALVVRQNDDERTTAAASASAEASAAETTQAPRTTGSARTTGSGTEEETATTTGRRGGSLNTAEIPTGTNTRSSTRTTSIDDLAAAGGIQMTTPAPTDPALKLYKAGNDITLGWNYTNVQAEPTAVDVLISMALGNNMTTPAPTDPALKLYKAGNDITLGWNYTNVQAEPTAVDVLISMALGNNVWTVTQNMTYSTMGNNVVWETEQYATAGAEMALSNGKYTLVVYDSDEGPEATPRPGYLAPYDGFTFDIYLPNSYEDLKDGWTCPTCNAGVPAFDSKAVGFALTMSVATVASFTWFVSGTIF</sequence>
<evidence type="ECO:0000256" key="2">
    <source>
        <dbReference type="SAM" id="SignalP"/>
    </source>
</evidence>
<feature type="compositionally biased region" description="Low complexity" evidence="1">
    <location>
        <begin position="42"/>
        <end position="82"/>
    </location>
</feature>
<dbReference type="AlphaFoldDB" id="A0A0G4KVA9"/>